<dbReference type="Pfam" id="PF14501">
    <property type="entry name" value="HATPase_c_5"/>
    <property type="match status" value="1"/>
</dbReference>
<feature type="transmembrane region" description="Helical" evidence="1">
    <location>
        <begin position="132"/>
        <end position="152"/>
    </location>
</feature>
<keyword evidence="1" id="KW-0472">Membrane</keyword>
<dbReference type="InterPro" id="IPR032834">
    <property type="entry name" value="NatK-like_C"/>
</dbReference>
<evidence type="ECO:0000259" key="2">
    <source>
        <dbReference type="Pfam" id="PF14501"/>
    </source>
</evidence>
<dbReference type="PANTHER" id="PTHR40448">
    <property type="entry name" value="TWO-COMPONENT SENSOR HISTIDINE KINASE"/>
    <property type="match status" value="1"/>
</dbReference>
<name>A0ABX3HIB3_PAEBO</name>
<comment type="caution">
    <text evidence="3">The sequence shown here is derived from an EMBL/GenBank/DDBJ whole genome shotgun (WGS) entry which is preliminary data.</text>
</comment>
<accession>A0ABX3HIB3</accession>
<dbReference type="Gene3D" id="3.30.565.10">
    <property type="entry name" value="Histidine kinase-like ATPase, C-terminal domain"/>
    <property type="match status" value="1"/>
</dbReference>
<dbReference type="EMBL" id="MPTB01000007">
    <property type="protein sequence ID" value="OMD50339.1"/>
    <property type="molecule type" value="Genomic_DNA"/>
</dbReference>
<feature type="transmembrane region" description="Helical" evidence="1">
    <location>
        <begin position="76"/>
        <end position="95"/>
    </location>
</feature>
<sequence length="376" mass="43389">MLCYFLSFGYETSLLFYLSIFLIAHAYIDSLGLRMSYSAIYIFVCLILEFASACWVSEQQIPELGISSGINYRQLVFIYASLPKLLLVLLLRIYRHSQSCRINKSDYLIMPVIIAINMYVIHRLCLDQPQRISISVTVTCIFLITVFLILIIERLMRNYTLEGENHLLQQHKEYYDVISNESTSSIEEIKRIVHDTNKQLLYIQTCIQEKEYHEALVHTNKMLRELNESDKRIFTGNLVIDALVSNMLNIAQENHINVQHEIYIGASDIKIDPYDLCISLGNVLDNALEAVSLVPEQEKRFIRLQINSANQVLLIHVSNSRPDCTCSKKHLTYKNAKFHGLGLGNVQNVTSKYGGYLRKITNYKQFEVFVVLPLSR</sequence>
<evidence type="ECO:0000313" key="3">
    <source>
        <dbReference type="EMBL" id="OMD50339.1"/>
    </source>
</evidence>
<keyword evidence="4" id="KW-1185">Reference proteome</keyword>
<evidence type="ECO:0000256" key="1">
    <source>
        <dbReference type="SAM" id="Phobius"/>
    </source>
</evidence>
<feature type="transmembrane region" description="Helical" evidence="1">
    <location>
        <begin position="107"/>
        <end position="126"/>
    </location>
</feature>
<organism evidence="3 4">
    <name type="scientific">Paenibacillus borealis</name>
    <dbReference type="NCBI Taxonomy" id="160799"/>
    <lineage>
        <taxon>Bacteria</taxon>
        <taxon>Bacillati</taxon>
        <taxon>Bacillota</taxon>
        <taxon>Bacilli</taxon>
        <taxon>Bacillales</taxon>
        <taxon>Paenibacillaceae</taxon>
        <taxon>Paenibacillus</taxon>
    </lineage>
</organism>
<dbReference type="PANTHER" id="PTHR40448:SF1">
    <property type="entry name" value="TWO-COMPONENT SENSOR HISTIDINE KINASE"/>
    <property type="match status" value="1"/>
</dbReference>
<gene>
    <name evidence="3" type="ORF">BSK56_07335</name>
</gene>
<feature type="domain" description="Sensor histidine kinase NatK-like C-terminal" evidence="2">
    <location>
        <begin position="272"/>
        <end position="373"/>
    </location>
</feature>
<feature type="transmembrane region" description="Helical" evidence="1">
    <location>
        <begin position="6"/>
        <end position="27"/>
    </location>
</feature>
<keyword evidence="1" id="KW-0812">Transmembrane</keyword>
<proteinExistence type="predicted"/>
<dbReference type="SUPFAM" id="SSF55874">
    <property type="entry name" value="ATPase domain of HSP90 chaperone/DNA topoisomerase II/histidine kinase"/>
    <property type="match status" value="1"/>
</dbReference>
<keyword evidence="1" id="KW-1133">Transmembrane helix</keyword>
<protein>
    <recommendedName>
        <fullName evidence="2">Sensor histidine kinase NatK-like C-terminal domain-containing protein</fullName>
    </recommendedName>
</protein>
<dbReference type="Proteomes" id="UP000187412">
    <property type="component" value="Unassembled WGS sequence"/>
</dbReference>
<evidence type="ECO:0000313" key="4">
    <source>
        <dbReference type="Proteomes" id="UP000187412"/>
    </source>
</evidence>
<reference evidence="3 4" key="1">
    <citation type="submission" date="2016-10" db="EMBL/GenBank/DDBJ databases">
        <title>Paenibacillus species isolates.</title>
        <authorList>
            <person name="Beno S.M."/>
        </authorList>
    </citation>
    <scope>NUCLEOTIDE SEQUENCE [LARGE SCALE GENOMIC DNA]</scope>
    <source>
        <strain evidence="3 4">FSL H7-0744</strain>
    </source>
</reference>
<feature type="transmembrane region" description="Helical" evidence="1">
    <location>
        <begin position="39"/>
        <end position="56"/>
    </location>
</feature>
<dbReference type="InterPro" id="IPR036890">
    <property type="entry name" value="HATPase_C_sf"/>
</dbReference>